<reference evidence="4" key="1">
    <citation type="submission" date="2023-06" db="EMBL/GenBank/DDBJ databases">
        <authorList>
            <person name="Kurt Z."/>
        </authorList>
    </citation>
    <scope>NUCLEOTIDE SEQUENCE</scope>
</reference>
<proteinExistence type="inferred from homology"/>
<keyword evidence="2" id="KW-0547">Nucleotide-binding</keyword>
<dbReference type="GO" id="GO:0005525">
    <property type="term" value="F:GTP binding"/>
    <property type="evidence" value="ECO:0007669"/>
    <property type="project" value="UniProtKB-KW"/>
</dbReference>
<dbReference type="InterPro" id="IPR027417">
    <property type="entry name" value="P-loop_NTPase"/>
</dbReference>
<name>A0AA86NK94_9EUKA</name>
<dbReference type="NCBIfam" id="TIGR00231">
    <property type="entry name" value="small_GTP"/>
    <property type="match status" value="1"/>
</dbReference>
<accession>A0AA86NK94</accession>
<sequence>MTEYYDNLFKIIVIGSSGVGKSNIISRFSNGTFMKECAPTLGVEFSTKTINVTDPEQKVIRLQMWDTAGQERFHSVANQYYRGAQGAVLVYDISNKKTFEELQKWIVELKEKAADTINVMLCGNKADLEPQRQVSFEEGQNFAQLNNMMYLETSALNGMNVEEAFKQLASCILSKQQAPVQDKKEELLLQQSEVTVKPKGCC</sequence>
<evidence type="ECO:0000313" key="4">
    <source>
        <dbReference type="EMBL" id="CAI9920538.1"/>
    </source>
</evidence>
<dbReference type="CDD" id="cd00154">
    <property type="entry name" value="Rab"/>
    <property type="match status" value="1"/>
</dbReference>
<dbReference type="SMART" id="SM00176">
    <property type="entry name" value="RAN"/>
    <property type="match status" value="1"/>
</dbReference>
<gene>
    <name evidence="5" type="ORF">HINF_LOCUS73986</name>
    <name evidence="4" type="ORF">HINF_LOCUS8183</name>
</gene>
<dbReference type="Gene3D" id="3.40.50.300">
    <property type="entry name" value="P-loop containing nucleotide triphosphate hydrolases"/>
    <property type="match status" value="1"/>
</dbReference>
<organism evidence="4">
    <name type="scientific">Hexamita inflata</name>
    <dbReference type="NCBI Taxonomy" id="28002"/>
    <lineage>
        <taxon>Eukaryota</taxon>
        <taxon>Metamonada</taxon>
        <taxon>Diplomonadida</taxon>
        <taxon>Hexamitidae</taxon>
        <taxon>Hexamitinae</taxon>
        <taxon>Hexamita</taxon>
    </lineage>
</organism>
<dbReference type="GO" id="GO:0003924">
    <property type="term" value="F:GTPase activity"/>
    <property type="evidence" value="ECO:0007669"/>
    <property type="project" value="InterPro"/>
</dbReference>
<dbReference type="AlphaFoldDB" id="A0AA86NK94"/>
<evidence type="ECO:0000256" key="1">
    <source>
        <dbReference type="ARBA" id="ARBA00006270"/>
    </source>
</evidence>
<dbReference type="PRINTS" id="PR00449">
    <property type="entry name" value="RASTRNSFRMNG"/>
</dbReference>
<comment type="caution">
    <text evidence="4">The sequence shown here is derived from an EMBL/GenBank/DDBJ whole genome shotgun (WGS) entry which is preliminary data.</text>
</comment>
<protein>
    <submittedName>
        <fullName evidence="4">Rab11</fullName>
    </submittedName>
</protein>
<dbReference type="PANTHER" id="PTHR47979">
    <property type="entry name" value="DRAB11-RELATED"/>
    <property type="match status" value="1"/>
</dbReference>
<dbReference type="EMBL" id="CAXDID020000618">
    <property type="protein sequence ID" value="CAL6106823.1"/>
    <property type="molecule type" value="Genomic_DNA"/>
</dbReference>
<dbReference type="FunFam" id="3.40.50.300:FF:001072">
    <property type="entry name" value="Rab family GTPase"/>
    <property type="match status" value="1"/>
</dbReference>
<dbReference type="SMART" id="SM00175">
    <property type="entry name" value="RAB"/>
    <property type="match status" value="1"/>
</dbReference>
<dbReference type="InterPro" id="IPR050209">
    <property type="entry name" value="Rab_GTPases_membrane_traffic"/>
</dbReference>
<evidence type="ECO:0000313" key="5">
    <source>
        <dbReference type="EMBL" id="CAL6106823.1"/>
    </source>
</evidence>
<reference evidence="5 6" key="2">
    <citation type="submission" date="2024-07" db="EMBL/GenBank/DDBJ databases">
        <authorList>
            <person name="Akdeniz Z."/>
        </authorList>
    </citation>
    <scope>NUCLEOTIDE SEQUENCE [LARGE SCALE GENOMIC DNA]</scope>
</reference>
<evidence type="ECO:0000313" key="6">
    <source>
        <dbReference type="Proteomes" id="UP001642409"/>
    </source>
</evidence>
<dbReference type="Proteomes" id="UP001642409">
    <property type="component" value="Unassembled WGS sequence"/>
</dbReference>
<dbReference type="SMART" id="SM00174">
    <property type="entry name" value="RHO"/>
    <property type="match status" value="1"/>
</dbReference>
<dbReference type="Pfam" id="PF00071">
    <property type="entry name" value="Ras"/>
    <property type="match status" value="1"/>
</dbReference>
<comment type="similarity">
    <text evidence="1">Belongs to the small GTPase superfamily. Rab family.</text>
</comment>
<evidence type="ECO:0000256" key="2">
    <source>
        <dbReference type="ARBA" id="ARBA00022741"/>
    </source>
</evidence>
<dbReference type="PROSITE" id="PS51421">
    <property type="entry name" value="RAS"/>
    <property type="match status" value="1"/>
</dbReference>
<dbReference type="PROSITE" id="PS51420">
    <property type="entry name" value="RHO"/>
    <property type="match status" value="1"/>
</dbReference>
<dbReference type="PROSITE" id="PS51417">
    <property type="entry name" value="ARF"/>
    <property type="match status" value="1"/>
</dbReference>
<evidence type="ECO:0000256" key="3">
    <source>
        <dbReference type="ARBA" id="ARBA00023134"/>
    </source>
</evidence>
<keyword evidence="6" id="KW-1185">Reference proteome</keyword>
<dbReference type="SMART" id="SM00177">
    <property type="entry name" value="ARF"/>
    <property type="match status" value="1"/>
</dbReference>
<dbReference type="SUPFAM" id="SSF52540">
    <property type="entry name" value="P-loop containing nucleoside triphosphate hydrolases"/>
    <property type="match status" value="1"/>
</dbReference>
<dbReference type="PROSITE" id="PS51419">
    <property type="entry name" value="RAB"/>
    <property type="match status" value="1"/>
</dbReference>
<keyword evidence="3" id="KW-0342">GTP-binding</keyword>
<dbReference type="InterPro" id="IPR005225">
    <property type="entry name" value="Small_GTP-bd"/>
</dbReference>
<dbReference type="SMART" id="SM00173">
    <property type="entry name" value="RAS"/>
    <property type="match status" value="1"/>
</dbReference>
<dbReference type="InterPro" id="IPR001806">
    <property type="entry name" value="Small_GTPase"/>
</dbReference>
<dbReference type="EMBL" id="CATOUU010000201">
    <property type="protein sequence ID" value="CAI9920538.1"/>
    <property type="molecule type" value="Genomic_DNA"/>
</dbReference>